<dbReference type="InterPro" id="IPR037654">
    <property type="entry name" value="Big1"/>
</dbReference>
<dbReference type="PANTHER" id="PTHR28285">
    <property type="entry name" value="PROTEIN BIG1"/>
    <property type="match status" value="1"/>
</dbReference>
<protein>
    <recommendedName>
        <fullName evidence="3">Protein BIG1</fullName>
    </recommendedName>
</protein>
<dbReference type="Proteomes" id="UP000716291">
    <property type="component" value="Unassembled WGS sequence"/>
</dbReference>
<evidence type="ECO:0000256" key="4">
    <source>
        <dbReference type="ARBA" id="ARBA00022692"/>
    </source>
</evidence>
<evidence type="ECO:0000256" key="5">
    <source>
        <dbReference type="ARBA" id="ARBA00022729"/>
    </source>
</evidence>
<dbReference type="PANTHER" id="PTHR28285:SF1">
    <property type="entry name" value="PROTEIN BIG1"/>
    <property type="match status" value="1"/>
</dbReference>
<evidence type="ECO:0000313" key="14">
    <source>
        <dbReference type="Proteomes" id="UP000716291"/>
    </source>
</evidence>
<evidence type="ECO:0000256" key="6">
    <source>
        <dbReference type="ARBA" id="ARBA00022824"/>
    </source>
</evidence>
<keyword evidence="6" id="KW-0256">Endoplasmic reticulum</keyword>
<dbReference type="GO" id="GO:0009272">
    <property type="term" value="P:fungal-type cell wall biogenesis"/>
    <property type="evidence" value="ECO:0007669"/>
    <property type="project" value="TreeGrafter"/>
</dbReference>
<keyword evidence="7 10" id="KW-1133">Transmembrane helix</keyword>
<dbReference type="GO" id="GO:0071555">
    <property type="term" value="P:cell wall organization"/>
    <property type="evidence" value="ECO:0007669"/>
    <property type="project" value="UniProtKB-KW"/>
</dbReference>
<evidence type="ECO:0000256" key="3">
    <source>
        <dbReference type="ARBA" id="ARBA00022089"/>
    </source>
</evidence>
<comment type="similarity">
    <text evidence="2">Belongs to the BIG1 family.</text>
</comment>
<evidence type="ECO:0000259" key="12">
    <source>
        <dbReference type="Pfam" id="PF20520"/>
    </source>
</evidence>
<dbReference type="InterPro" id="IPR046756">
    <property type="entry name" value="VAS1/VOA1_TM"/>
</dbReference>
<feature type="domain" description="V-type proton ATPase subunit S1/VOA1 transmembrane" evidence="12">
    <location>
        <begin position="219"/>
        <end position="256"/>
    </location>
</feature>
<evidence type="ECO:0000256" key="9">
    <source>
        <dbReference type="ARBA" id="ARBA00023316"/>
    </source>
</evidence>
<evidence type="ECO:0000256" key="10">
    <source>
        <dbReference type="SAM" id="Phobius"/>
    </source>
</evidence>
<comment type="subcellular location">
    <subcellularLocation>
        <location evidence="1">Endoplasmic reticulum membrane</location>
        <topology evidence="1">Single-pass membrane protein</topology>
    </subcellularLocation>
</comment>
<evidence type="ECO:0000256" key="8">
    <source>
        <dbReference type="ARBA" id="ARBA00023136"/>
    </source>
</evidence>
<dbReference type="GO" id="GO:0006078">
    <property type="term" value="P:(1-&gt;6)-beta-D-glucan biosynthetic process"/>
    <property type="evidence" value="ECO:0007669"/>
    <property type="project" value="TreeGrafter"/>
</dbReference>
<keyword evidence="4 10" id="KW-0812">Transmembrane</keyword>
<evidence type="ECO:0000256" key="2">
    <source>
        <dbReference type="ARBA" id="ARBA00008203"/>
    </source>
</evidence>
<evidence type="ECO:0000313" key="13">
    <source>
        <dbReference type="EMBL" id="KAG1315068.1"/>
    </source>
</evidence>
<proteinExistence type="inferred from homology"/>
<gene>
    <name evidence="13" type="ORF">G6F64_000951</name>
</gene>
<keyword evidence="8 10" id="KW-0472">Membrane</keyword>
<dbReference type="AlphaFoldDB" id="A0A9P7BX39"/>
<evidence type="ECO:0000256" key="1">
    <source>
        <dbReference type="ARBA" id="ARBA00004389"/>
    </source>
</evidence>
<accession>A0A9P7BX39</accession>
<comment type="caution">
    <text evidence="13">The sequence shown here is derived from an EMBL/GenBank/DDBJ whole genome shotgun (WGS) entry which is preliminary data.</text>
</comment>
<dbReference type="GO" id="GO:0005789">
    <property type="term" value="C:endoplasmic reticulum membrane"/>
    <property type="evidence" value="ECO:0007669"/>
    <property type="project" value="UniProtKB-SubCell"/>
</dbReference>
<feature type="transmembrane region" description="Helical" evidence="10">
    <location>
        <begin position="220"/>
        <end position="246"/>
    </location>
</feature>
<reference evidence="13" key="1">
    <citation type="journal article" date="2020" name="Microb. Genom.">
        <title>Genetic diversity of clinical and environmental Mucorales isolates obtained from an investigation of mucormycosis cases among solid organ transplant recipients.</title>
        <authorList>
            <person name="Nguyen M.H."/>
            <person name="Kaul D."/>
            <person name="Muto C."/>
            <person name="Cheng S.J."/>
            <person name="Richter R.A."/>
            <person name="Bruno V.M."/>
            <person name="Liu G."/>
            <person name="Beyhan S."/>
            <person name="Sundermann A.J."/>
            <person name="Mounaud S."/>
            <person name="Pasculle A.W."/>
            <person name="Nierman W.C."/>
            <person name="Driscoll E."/>
            <person name="Cumbie R."/>
            <person name="Clancy C.J."/>
            <person name="Dupont C.L."/>
        </authorList>
    </citation>
    <scope>NUCLEOTIDE SEQUENCE</scope>
    <source>
        <strain evidence="13">GL11</strain>
    </source>
</reference>
<feature type="signal peptide" evidence="11">
    <location>
        <begin position="1"/>
        <end position="18"/>
    </location>
</feature>
<keyword evidence="14" id="KW-1185">Reference proteome</keyword>
<dbReference type="Pfam" id="PF20520">
    <property type="entry name" value="Ac45-VOA1_TM"/>
    <property type="match status" value="1"/>
</dbReference>
<evidence type="ECO:0000256" key="7">
    <source>
        <dbReference type="ARBA" id="ARBA00022989"/>
    </source>
</evidence>
<feature type="chain" id="PRO_5040295122" description="Protein BIG1" evidence="11">
    <location>
        <begin position="19"/>
        <end position="263"/>
    </location>
</feature>
<keyword evidence="5 11" id="KW-0732">Signal</keyword>
<organism evidence="13 14">
    <name type="scientific">Rhizopus oryzae</name>
    <name type="common">Mucormycosis agent</name>
    <name type="synonym">Rhizopus arrhizus var. delemar</name>
    <dbReference type="NCBI Taxonomy" id="64495"/>
    <lineage>
        <taxon>Eukaryota</taxon>
        <taxon>Fungi</taxon>
        <taxon>Fungi incertae sedis</taxon>
        <taxon>Mucoromycota</taxon>
        <taxon>Mucoromycotina</taxon>
        <taxon>Mucoromycetes</taxon>
        <taxon>Mucorales</taxon>
        <taxon>Mucorineae</taxon>
        <taxon>Rhizopodaceae</taxon>
        <taxon>Rhizopus</taxon>
    </lineage>
</organism>
<dbReference type="OrthoDB" id="10029326at2759"/>
<sequence>MKFYTAVVFSTLVSAVLAFENTVPCIMWSPKDYIKTNGRPHNQLVITNADATSSITSSLSSDICSAKAIALFDQPEIHSNDFVRSENKNAFNNLRTYIDQASTRSEIEYIAGGVDIQKVAQMIASECEATVVNLDASDVSDDDFKEQSSPIVVVASLPSSNSFHSNDVLLKRFISVMERKVNQNYAVIYTSGSAKTFENEYVNLQAPSNKSLPIFAKYQLFTPGVFMVLGVTLLFLFIAGTGITWLSGIQTPIRMEAPKQKKN</sequence>
<dbReference type="EMBL" id="JAANQT010000066">
    <property type="protein sequence ID" value="KAG1315068.1"/>
    <property type="molecule type" value="Genomic_DNA"/>
</dbReference>
<name>A0A9P7BX39_RHIOR</name>
<keyword evidence="9" id="KW-0961">Cell wall biogenesis/degradation</keyword>
<evidence type="ECO:0000256" key="11">
    <source>
        <dbReference type="SAM" id="SignalP"/>
    </source>
</evidence>